<dbReference type="SMART" id="SM00360">
    <property type="entry name" value="RRM"/>
    <property type="match status" value="1"/>
</dbReference>
<reference evidence="8" key="1">
    <citation type="submission" date="2025-08" db="UniProtKB">
        <authorList>
            <consortium name="RefSeq"/>
        </authorList>
    </citation>
    <scope>IDENTIFICATION</scope>
</reference>
<dbReference type="GO" id="GO:0000381">
    <property type="term" value="P:regulation of alternative mRNA splicing, via spliceosome"/>
    <property type="evidence" value="ECO:0007669"/>
    <property type="project" value="TreeGrafter"/>
</dbReference>
<dbReference type="PROSITE" id="PS50102">
    <property type="entry name" value="RRM"/>
    <property type="match status" value="1"/>
</dbReference>
<dbReference type="InterPro" id="IPR052285">
    <property type="entry name" value="NEXT_complex_subunit"/>
</dbReference>
<keyword evidence="7" id="KW-1185">Reference proteome</keyword>
<proteinExistence type="predicted"/>
<dbReference type="SUPFAM" id="SSF54928">
    <property type="entry name" value="RNA-binding domain, RBD"/>
    <property type="match status" value="1"/>
</dbReference>
<dbReference type="PANTHER" id="PTHR13798:SF11">
    <property type="entry name" value="RNA-BINDING PROTEIN 7-RELATED"/>
    <property type="match status" value="1"/>
</dbReference>
<accession>A0A7E5VY63</accession>
<dbReference type="InterPro" id="IPR035979">
    <property type="entry name" value="RBD_domain_sf"/>
</dbReference>
<organism evidence="7 8">
    <name type="scientific">Trichoplusia ni</name>
    <name type="common">Cabbage looper</name>
    <dbReference type="NCBI Taxonomy" id="7111"/>
    <lineage>
        <taxon>Eukaryota</taxon>
        <taxon>Metazoa</taxon>
        <taxon>Ecdysozoa</taxon>
        <taxon>Arthropoda</taxon>
        <taxon>Hexapoda</taxon>
        <taxon>Insecta</taxon>
        <taxon>Pterygota</taxon>
        <taxon>Neoptera</taxon>
        <taxon>Endopterygota</taxon>
        <taxon>Lepidoptera</taxon>
        <taxon>Glossata</taxon>
        <taxon>Ditrysia</taxon>
        <taxon>Noctuoidea</taxon>
        <taxon>Noctuidae</taxon>
        <taxon>Plusiinae</taxon>
        <taxon>Trichoplusia</taxon>
    </lineage>
</organism>
<dbReference type="InParanoid" id="A0A7E5VY63"/>
<evidence type="ECO:0000313" key="8">
    <source>
        <dbReference type="RefSeq" id="XP_026733270.1"/>
    </source>
</evidence>
<dbReference type="AlphaFoldDB" id="A0A7E5VY63"/>
<feature type="compositionally biased region" description="Basic and acidic residues" evidence="5">
    <location>
        <begin position="158"/>
        <end position="186"/>
    </location>
</feature>
<evidence type="ECO:0000256" key="2">
    <source>
        <dbReference type="ARBA" id="ARBA00022884"/>
    </source>
</evidence>
<feature type="compositionally biased region" description="Basic residues" evidence="5">
    <location>
        <begin position="195"/>
        <end position="206"/>
    </location>
</feature>
<dbReference type="InterPro" id="IPR000504">
    <property type="entry name" value="RRM_dom"/>
</dbReference>
<dbReference type="Pfam" id="PF00076">
    <property type="entry name" value="RRM_1"/>
    <property type="match status" value="1"/>
</dbReference>
<keyword evidence="3" id="KW-0539">Nucleus</keyword>
<dbReference type="RefSeq" id="XP_026733270.1">
    <property type="nucleotide sequence ID" value="XM_026877469.1"/>
</dbReference>
<dbReference type="InterPro" id="IPR012677">
    <property type="entry name" value="Nucleotide-bd_a/b_plait_sf"/>
</dbReference>
<keyword evidence="2 4" id="KW-0694">RNA-binding</keyword>
<evidence type="ECO:0000256" key="3">
    <source>
        <dbReference type="ARBA" id="ARBA00023242"/>
    </source>
</evidence>
<name>A0A7E5VY63_TRINI</name>
<evidence type="ECO:0000259" key="6">
    <source>
        <dbReference type="PROSITE" id="PS50102"/>
    </source>
</evidence>
<dbReference type="GO" id="GO:0003727">
    <property type="term" value="F:single-stranded RNA binding"/>
    <property type="evidence" value="ECO:0007669"/>
    <property type="project" value="TreeGrafter"/>
</dbReference>
<evidence type="ECO:0000256" key="5">
    <source>
        <dbReference type="SAM" id="MobiDB-lite"/>
    </source>
</evidence>
<evidence type="ECO:0000256" key="1">
    <source>
        <dbReference type="ARBA" id="ARBA00004642"/>
    </source>
</evidence>
<protein>
    <submittedName>
        <fullName evidence="8">RNA-binding protein 7</fullName>
    </submittedName>
</protein>
<dbReference type="PANTHER" id="PTHR13798">
    <property type="entry name" value="RNA BINDING MOTIF RBM PROTEIN -RELATED"/>
    <property type="match status" value="1"/>
</dbReference>
<feature type="domain" description="RRM" evidence="6">
    <location>
        <begin position="7"/>
        <end position="84"/>
    </location>
</feature>
<sequence length="206" mass="24279">MIDDDIKTLWCGNLPEQATEELLYELFLQAGPLEKVRIPRDRDGRQKNFAFITFCHEVSVPYAINLFRGTSLYHRTLSLQNRGRMAMLPPPIRCYGLEPPIEFPQQANIAQQFADMTEHLKEEDFRSVNMTRPPTDPNDRLAIASLQGNWSLRHHPYRPKDKGHRDDYRPRDQHADNYNRNKDNRNKNSGNWRDRRNHGKKGGYHR</sequence>
<dbReference type="GeneID" id="113497765"/>
<gene>
    <name evidence="8" type="primary">LOC113497765</name>
</gene>
<dbReference type="KEGG" id="tnl:113497765"/>
<evidence type="ECO:0000313" key="7">
    <source>
        <dbReference type="Proteomes" id="UP000322000"/>
    </source>
</evidence>
<dbReference type="GO" id="GO:0005654">
    <property type="term" value="C:nucleoplasm"/>
    <property type="evidence" value="ECO:0007669"/>
    <property type="project" value="UniProtKB-SubCell"/>
</dbReference>
<dbReference type="Gene3D" id="3.30.70.330">
    <property type="match status" value="1"/>
</dbReference>
<feature type="region of interest" description="Disordered" evidence="5">
    <location>
        <begin position="152"/>
        <end position="206"/>
    </location>
</feature>
<dbReference type="OrthoDB" id="407442at2759"/>
<dbReference type="Proteomes" id="UP000322000">
    <property type="component" value="Chromosome 9"/>
</dbReference>
<evidence type="ECO:0000256" key="4">
    <source>
        <dbReference type="PROSITE-ProRule" id="PRU00176"/>
    </source>
</evidence>
<comment type="subcellular location">
    <subcellularLocation>
        <location evidence="1">Nucleus</location>
        <location evidence="1">Nucleoplasm</location>
    </subcellularLocation>
</comment>
<dbReference type="CDD" id="cd12336">
    <property type="entry name" value="RRM_RBM7_like"/>
    <property type="match status" value="1"/>
</dbReference>